<dbReference type="AlphaFoldDB" id="A0A6N8EI11"/>
<feature type="domain" description="Prokaryotic-type class I peptide chain release factors" evidence="2">
    <location>
        <begin position="21"/>
        <end position="37"/>
    </location>
</feature>
<feature type="region of interest" description="Disordered" evidence="1">
    <location>
        <begin position="101"/>
        <end position="139"/>
    </location>
</feature>
<dbReference type="EC" id="3.1.1.29" evidence="3"/>
<reference evidence="3 4" key="1">
    <citation type="submission" date="2019-11" db="EMBL/GenBank/DDBJ databases">
        <title>Whole-genome sequence of the anaerobic purple sulfur bacterium Allochromatium palmeri DSM 15591.</title>
        <authorList>
            <person name="Kyndt J.A."/>
            <person name="Meyer T.E."/>
        </authorList>
    </citation>
    <scope>NUCLEOTIDE SEQUENCE [LARGE SCALE GENOMIC DNA]</scope>
    <source>
        <strain evidence="3 4">DSM 15591</strain>
    </source>
</reference>
<dbReference type="PANTHER" id="PTHR47814:SF1">
    <property type="entry name" value="PEPTIDYL-TRNA HYDROLASE ARFB"/>
    <property type="match status" value="1"/>
</dbReference>
<organism evidence="3 4">
    <name type="scientific">Allochromatium palmeri</name>
    <dbReference type="NCBI Taxonomy" id="231048"/>
    <lineage>
        <taxon>Bacteria</taxon>
        <taxon>Pseudomonadati</taxon>
        <taxon>Pseudomonadota</taxon>
        <taxon>Gammaproteobacteria</taxon>
        <taxon>Chromatiales</taxon>
        <taxon>Chromatiaceae</taxon>
        <taxon>Allochromatium</taxon>
    </lineage>
</organism>
<dbReference type="Proteomes" id="UP000434044">
    <property type="component" value="Unassembled WGS sequence"/>
</dbReference>
<evidence type="ECO:0000259" key="2">
    <source>
        <dbReference type="PROSITE" id="PS00745"/>
    </source>
</evidence>
<keyword evidence="4" id="KW-1185">Reference proteome</keyword>
<dbReference type="RefSeq" id="WP_155451101.1">
    <property type="nucleotide sequence ID" value="NZ_WNKT01000044.1"/>
</dbReference>
<dbReference type="NCBIfam" id="NF006718">
    <property type="entry name" value="PRK09256.1"/>
    <property type="match status" value="1"/>
</dbReference>
<dbReference type="Gene3D" id="3.30.160.20">
    <property type="match status" value="1"/>
</dbReference>
<dbReference type="OrthoDB" id="9815709at2"/>
<gene>
    <name evidence="3" type="ORF">GJ668_15810</name>
</gene>
<dbReference type="GO" id="GO:0072344">
    <property type="term" value="P:rescue of stalled ribosome"/>
    <property type="evidence" value="ECO:0007669"/>
    <property type="project" value="TreeGrafter"/>
</dbReference>
<protein>
    <submittedName>
        <fullName evidence="3">Aminoacyl-tRNA hydrolase</fullName>
        <ecNumber evidence="3">3.1.1.29</ecNumber>
    </submittedName>
</protein>
<feature type="compositionally biased region" description="Basic residues" evidence="1">
    <location>
        <begin position="126"/>
        <end position="139"/>
    </location>
</feature>
<evidence type="ECO:0000313" key="4">
    <source>
        <dbReference type="Proteomes" id="UP000434044"/>
    </source>
</evidence>
<keyword evidence="3" id="KW-0378">Hydrolase</keyword>
<comment type="caution">
    <text evidence="3">The sequence shown here is derived from an EMBL/GenBank/DDBJ whole genome shotgun (WGS) entry which is preliminary data.</text>
</comment>
<dbReference type="SUPFAM" id="SSF110916">
    <property type="entry name" value="Peptidyl-tRNA hydrolase domain-like"/>
    <property type="match status" value="1"/>
</dbReference>
<dbReference type="GO" id="GO:0043022">
    <property type="term" value="F:ribosome binding"/>
    <property type="evidence" value="ECO:0007669"/>
    <property type="project" value="TreeGrafter"/>
</dbReference>
<sequence length="139" mass="16159">MLQITPTVFIPDAELSERFIRAPGPGGQNVNKVASAVQLRFDAARSSALPEDVRRRLVQLAGRRADQDGVITIEAHRFRERERNREDARERLVGLIRQALHRPKRRIATKPTRASRERRLQAKQVQSRRKQQRRRPLDD</sequence>
<evidence type="ECO:0000256" key="1">
    <source>
        <dbReference type="SAM" id="MobiDB-lite"/>
    </source>
</evidence>
<dbReference type="Pfam" id="PF00472">
    <property type="entry name" value="RF-1"/>
    <property type="match status" value="1"/>
</dbReference>
<dbReference type="InterPro" id="IPR000352">
    <property type="entry name" value="Pep_chain_release_fac_I"/>
</dbReference>
<dbReference type="GO" id="GO:0003747">
    <property type="term" value="F:translation release factor activity"/>
    <property type="evidence" value="ECO:0007669"/>
    <property type="project" value="InterPro"/>
</dbReference>
<proteinExistence type="predicted"/>
<accession>A0A6N8EI11</accession>
<dbReference type="EMBL" id="WNKT01000044">
    <property type="protein sequence ID" value="MTW22539.1"/>
    <property type="molecule type" value="Genomic_DNA"/>
</dbReference>
<dbReference type="PANTHER" id="PTHR47814">
    <property type="entry name" value="PEPTIDYL-TRNA HYDROLASE ARFB"/>
    <property type="match status" value="1"/>
</dbReference>
<evidence type="ECO:0000313" key="3">
    <source>
        <dbReference type="EMBL" id="MTW22539.1"/>
    </source>
</evidence>
<name>A0A6N8EI11_9GAMM</name>
<dbReference type="PROSITE" id="PS00745">
    <property type="entry name" value="RF_PROK_I"/>
    <property type="match status" value="1"/>
</dbReference>
<dbReference type="GO" id="GO:0004045">
    <property type="term" value="F:peptidyl-tRNA hydrolase activity"/>
    <property type="evidence" value="ECO:0007669"/>
    <property type="project" value="UniProtKB-EC"/>
</dbReference>